<evidence type="ECO:0000256" key="2">
    <source>
        <dbReference type="SAM" id="Phobius"/>
    </source>
</evidence>
<keyword evidence="2" id="KW-1133">Transmembrane helix</keyword>
<keyword evidence="2" id="KW-0472">Membrane</keyword>
<dbReference type="EMBL" id="CP120682">
    <property type="protein sequence ID" value="WKN34424.1"/>
    <property type="molecule type" value="Genomic_DNA"/>
</dbReference>
<proteinExistence type="predicted"/>
<dbReference type="AlphaFoldDB" id="A0AA49GNP1"/>
<feature type="region of interest" description="Disordered" evidence="1">
    <location>
        <begin position="205"/>
        <end position="237"/>
    </location>
</feature>
<evidence type="ECO:0000313" key="3">
    <source>
        <dbReference type="EMBL" id="WKN34424.1"/>
    </source>
</evidence>
<name>A0AA49GNP1_9BACT</name>
<feature type="compositionally biased region" description="Basic and acidic residues" evidence="1">
    <location>
        <begin position="205"/>
        <end position="223"/>
    </location>
</feature>
<gene>
    <name evidence="3" type="ORF">K4G66_18775</name>
</gene>
<accession>A0AA49GNP1</accession>
<reference evidence="3" key="1">
    <citation type="journal article" date="2023" name="Comput. Struct. Biotechnol. J.">
        <title>Discovery of a novel marine Bacteroidetes with a rich repertoire of carbohydrate-active enzymes.</title>
        <authorList>
            <person name="Chen B."/>
            <person name="Liu G."/>
            <person name="Chen Q."/>
            <person name="Wang H."/>
            <person name="Liu L."/>
            <person name="Tang K."/>
        </authorList>
    </citation>
    <scope>NUCLEOTIDE SEQUENCE</scope>
    <source>
        <strain evidence="3">TK19036</strain>
    </source>
</reference>
<feature type="transmembrane region" description="Helical" evidence="2">
    <location>
        <begin position="16"/>
        <end position="36"/>
    </location>
</feature>
<protein>
    <submittedName>
        <fullName evidence="3">Conjugal transfer protein TraK</fullName>
    </submittedName>
</protein>
<reference evidence="3" key="2">
    <citation type="journal article" date="2024" name="Antonie Van Leeuwenhoek">
        <title>Roseihalotalea indica gen. nov., sp. nov., a halophilic Bacteroidetes from mesopelagic Southwest Indian Ocean with higher carbohydrate metabolic potential.</title>
        <authorList>
            <person name="Chen B."/>
            <person name="Zhang M."/>
            <person name="Lin D."/>
            <person name="Ye J."/>
            <person name="Tang K."/>
        </authorList>
    </citation>
    <scope>NUCLEOTIDE SEQUENCE</scope>
    <source>
        <strain evidence="3">TK19036</strain>
    </source>
</reference>
<keyword evidence="2" id="KW-0812">Transmembrane</keyword>
<organism evidence="3">
    <name type="scientific">Roseihalotalea indica</name>
    <dbReference type="NCBI Taxonomy" id="2867963"/>
    <lineage>
        <taxon>Bacteria</taxon>
        <taxon>Pseudomonadati</taxon>
        <taxon>Bacteroidota</taxon>
        <taxon>Cytophagia</taxon>
        <taxon>Cytophagales</taxon>
        <taxon>Catalimonadaceae</taxon>
        <taxon>Roseihalotalea</taxon>
    </lineage>
</organism>
<evidence type="ECO:0000256" key="1">
    <source>
        <dbReference type="SAM" id="MobiDB-lite"/>
    </source>
</evidence>
<sequence length="237" mass="27665">MATLHDFHRTFTTMRLLALVSLLGFVASTGFYLYYYQQVQQYYEGRTYVITSWGTFPASYYDGRKVTKVEAQNHVETFVKHMFAHSAETYHEHINFALNLIDEESGKRIYHDFEEGEVRKNYIRYGSHTEVKLDSVVIDLNAFPIAGKLYALQEVHIGSQIRSLPIAASFQIVQSYRHEKNPYGLQLTDFDFIAYDRVSSDLIHGDRMHDDRRPGDRIHDDRHPKNKTHTNQPSQPQ</sequence>